<evidence type="ECO:0000259" key="1">
    <source>
        <dbReference type="Pfam" id="PF13360"/>
    </source>
</evidence>
<dbReference type="Gene3D" id="2.130.10.10">
    <property type="entry name" value="YVTN repeat-like/Quinoprotein amine dehydrogenase"/>
    <property type="match status" value="1"/>
</dbReference>
<accession>A0A849V901</accession>
<name>A0A849V901_9GAMM</name>
<proteinExistence type="predicted"/>
<dbReference type="InterPro" id="IPR002372">
    <property type="entry name" value="PQQ_rpt_dom"/>
</dbReference>
<dbReference type="Proteomes" id="UP000586305">
    <property type="component" value="Unassembled WGS sequence"/>
</dbReference>
<reference evidence="2 3" key="1">
    <citation type="submission" date="2020-04" db="EMBL/GenBank/DDBJ databases">
        <title>Pseudoalteromonas caenipelagi sp. nov., isolated from a tidal flat.</title>
        <authorList>
            <person name="Park S."/>
            <person name="Yoon J.-H."/>
        </authorList>
    </citation>
    <scope>NUCLEOTIDE SEQUENCE [LARGE SCALE GENOMIC DNA]</scope>
    <source>
        <strain evidence="2 3">JBTF-M23</strain>
    </source>
</reference>
<dbReference type="InterPro" id="IPR015943">
    <property type="entry name" value="WD40/YVTN_repeat-like_dom_sf"/>
</dbReference>
<dbReference type="InterPro" id="IPR011047">
    <property type="entry name" value="Quinoprotein_ADH-like_sf"/>
</dbReference>
<evidence type="ECO:0000313" key="3">
    <source>
        <dbReference type="Proteomes" id="UP000586305"/>
    </source>
</evidence>
<gene>
    <name evidence="2" type="ORF">HG263_04590</name>
</gene>
<protein>
    <submittedName>
        <fullName evidence="2">PQQ-like beta-propeller repeat protein</fullName>
    </submittedName>
</protein>
<evidence type="ECO:0000313" key="2">
    <source>
        <dbReference type="EMBL" id="NOU49812.1"/>
    </source>
</evidence>
<organism evidence="2 3">
    <name type="scientific">Pseudoalteromonas caenipelagi</name>
    <dbReference type="NCBI Taxonomy" id="2726988"/>
    <lineage>
        <taxon>Bacteria</taxon>
        <taxon>Pseudomonadati</taxon>
        <taxon>Pseudomonadota</taxon>
        <taxon>Gammaproteobacteria</taxon>
        <taxon>Alteromonadales</taxon>
        <taxon>Pseudoalteromonadaceae</taxon>
        <taxon>Pseudoalteromonas</taxon>
    </lineage>
</organism>
<dbReference type="AlphaFoldDB" id="A0A849V901"/>
<sequence length="115" mass="11928">MDKLLLGIKGHAMCLDKHTGNKIWSTKLKATSGVTNMFVDGDLVFAYSGGHLFCLDIHSGNIKWENKLEGMGYGPCIIGTEVQNASAVTAHSAAQQASVACTAAVVGASVSQGSS</sequence>
<comment type="caution">
    <text evidence="2">The sequence shown here is derived from an EMBL/GenBank/DDBJ whole genome shotgun (WGS) entry which is preliminary data.</text>
</comment>
<feature type="domain" description="Pyrrolo-quinoline quinone repeat" evidence="1">
    <location>
        <begin position="9"/>
        <end position="75"/>
    </location>
</feature>
<dbReference type="Pfam" id="PF13360">
    <property type="entry name" value="PQQ_2"/>
    <property type="match status" value="1"/>
</dbReference>
<dbReference type="SUPFAM" id="SSF50998">
    <property type="entry name" value="Quinoprotein alcohol dehydrogenase-like"/>
    <property type="match status" value="1"/>
</dbReference>
<keyword evidence="3" id="KW-1185">Reference proteome</keyword>
<dbReference type="EMBL" id="JABBPG010000001">
    <property type="protein sequence ID" value="NOU49812.1"/>
    <property type="molecule type" value="Genomic_DNA"/>
</dbReference>